<feature type="domain" description="O-antigen ligase-related" evidence="5">
    <location>
        <begin position="180"/>
        <end position="334"/>
    </location>
</feature>
<dbReference type="EMBL" id="CP034672">
    <property type="protein sequence ID" value="AZS25708.1"/>
    <property type="molecule type" value="Genomic_DNA"/>
</dbReference>
<dbReference type="AlphaFoldDB" id="A0A289GAN0"/>
<evidence type="ECO:0000313" key="6">
    <source>
        <dbReference type="EMBL" id="AZS25708.1"/>
    </source>
</evidence>
<keyword evidence="3" id="KW-1133">Transmembrane helix</keyword>
<evidence type="ECO:0000259" key="5">
    <source>
        <dbReference type="Pfam" id="PF04932"/>
    </source>
</evidence>
<keyword evidence="4" id="KW-0472">Membrane</keyword>
<reference evidence="6 7" key="1">
    <citation type="submission" date="2018-12" db="EMBL/GenBank/DDBJ databases">
        <title>Characterization and Draft Genome of Vibrio anguillarum J360 Marine Pathogen Isolated from an Outbreak in Lumpfish (Cyclopterus lumpus).</title>
        <authorList>
            <person name="Vasquez J.I."/>
            <person name="Cao T."/>
            <person name="Chakraborty S."/>
            <person name="Gnanagobal H."/>
            <person name="Wescot J."/>
            <person name="Boyce D."/>
            <person name="Santander J."/>
        </authorList>
    </citation>
    <scope>NUCLEOTIDE SEQUENCE [LARGE SCALE GENOMIC DNA]</scope>
    <source>
        <strain evidence="6 7">J360</strain>
    </source>
</reference>
<sequence length="399" mass="46176">MRVCVIYRIFNRLDLMSIVLYFTFTLMLLGHNLFDRKVLFLVFCIYLIANIKELPYIISGLISNFALISVLLWCALSATWSQWPFASIEETLIQTLMFLTCLLISNLFTMDKVLRFLFYSAITVVTINFAYIIVFFNDAISPNGMRGIYNHKNNFGLAMALCSMFILFNEDWKKRKAILFFLIISVLLLMLSLSKTSIILFFISLISGFLISKSKISSHSFFSASLSWMILLIILFSIVVYYRFNIMDYIYYHIDDDFLTGRGKLWLTMLLHAEDKLISGFGFNSVWGKGDWSEIYDTDLYLHNPLWVEALAASDGGYIDLIISIGIIGLFLFLFYTTNSFLRVLMLKNVNSKFFMITTLTFILLHNVSETTFLLSINILWFLFILITNLAISKTRLGE</sequence>
<evidence type="ECO:0000313" key="7">
    <source>
        <dbReference type="Proteomes" id="UP000256923"/>
    </source>
</evidence>
<dbReference type="InterPro" id="IPR051533">
    <property type="entry name" value="WaaL-like"/>
</dbReference>
<evidence type="ECO:0000256" key="2">
    <source>
        <dbReference type="ARBA" id="ARBA00022692"/>
    </source>
</evidence>
<dbReference type="GO" id="GO:0016020">
    <property type="term" value="C:membrane"/>
    <property type="evidence" value="ECO:0007669"/>
    <property type="project" value="UniProtKB-SubCell"/>
</dbReference>
<gene>
    <name evidence="6" type="ORF">DYL72_12255</name>
</gene>
<dbReference type="Pfam" id="PF04932">
    <property type="entry name" value="Wzy_C"/>
    <property type="match status" value="1"/>
</dbReference>
<keyword evidence="2" id="KW-0812">Transmembrane</keyword>
<dbReference type="Proteomes" id="UP000256923">
    <property type="component" value="Chromosome 1"/>
</dbReference>
<comment type="subcellular location">
    <subcellularLocation>
        <location evidence="1">Membrane</location>
        <topology evidence="1">Multi-pass membrane protein</topology>
    </subcellularLocation>
</comment>
<dbReference type="PANTHER" id="PTHR37422:SF17">
    <property type="entry name" value="O-ANTIGEN LIGASE"/>
    <property type="match status" value="1"/>
</dbReference>
<evidence type="ECO:0000256" key="1">
    <source>
        <dbReference type="ARBA" id="ARBA00004141"/>
    </source>
</evidence>
<proteinExistence type="predicted"/>
<protein>
    <recommendedName>
        <fullName evidence="5">O-antigen ligase-related domain-containing protein</fullName>
    </recommendedName>
</protein>
<organism evidence="6 7">
    <name type="scientific">Vibrio anguillarum</name>
    <name type="common">Listonella anguillarum</name>
    <dbReference type="NCBI Taxonomy" id="55601"/>
    <lineage>
        <taxon>Bacteria</taxon>
        <taxon>Pseudomonadati</taxon>
        <taxon>Pseudomonadota</taxon>
        <taxon>Gammaproteobacteria</taxon>
        <taxon>Vibrionales</taxon>
        <taxon>Vibrionaceae</taxon>
        <taxon>Vibrio</taxon>
    </lineage>
</organism>
<dbReference type="PANTHER" id="PTHR37422">
    <property type="entry name" value="TEICHURONIC ACID BIOSYNTHESIS PROTEIN TUAE"/>
    <property type="match status" value="1"/>
</dbReference>
<evidence type="ECO:0000256" key="3">
    <source>
        <dbReference type="ARBA" id="ARBA00022989"/>
    </source>
</evidence>
<dbReference type="InterPro" id="IPR007016">
    <property type="entry name" value="O-antigen_ligase-rel_domated"/>
</dbReference>
<evidence type="ECO:0000256" key="4">
    <source>
        <dbReference type="ARBA" id="ARBA00023136"/>
    </source>
</evidence>
<accession>A0A289GAN0</accession>
<name>A0A289GAN0_VIBAN</name>